<protein>
    <recommendedName>
        <fullName evidence="1">Calcineurin-like phosphoesterase domain-containing protein</fullName>
    </recommendedName>
</protein>
<dbReference type="Pfam" id="PF00149">
    <property type="entry name" value="Metallophos"/>
    <property type="match status" value="1"/>
</dbReference>
<gene>
    <name evidence="2" type="ORF">GGR27_003159</name>
</gene>
<evidence type="ECO:0000313" key="3">
    <source>
        <dbReference type="Proteomes" id="UP000770785"/>
    </source>
</evidence>
<dbReference type="PANTHER" id="PTHR42850:SF7">
    <property type="entry name" value="BIS(5'-NUCLEOSYL)-TETRAPHOSPHATASE PRPE [ASYMMETRICAL]"/>
    <property type="match status" value="1"/>
</dbReference>
<dbReference type="InterPro" id="IPR029052">
    <property type="entry name" value="Metallo-depent_PP-like"/>
</dbReference>
<proteinExistence type="predicted"/>
<dbReference type="Gene3D" id="3.60.21.10">
    <property type="match status" value="1"/>
</dbReference>
<evidence type="ECO:0000313" key="2">
    <source>
        <dbReference type="EMBL" id="NJC27642.1"/>
    </source>
</evidence>
<name>A0ABX0XEJ6_9BACT</name>
<accession>A0ABX0XEJ6</accession>
<keyword evidence="3" id="KW-1185">Reference proteome</keyword>
<dbReference type="InterPro" id="IPR004843">
    <property type="entry name" value="Calcineurin-like_PHP"/>
</dbReference>
<organism evidence="2 3">
    <name type="scientific">Neolewinella antarctica</name>
    <dbReference type="NCBI Taxonomy" id="442734"/>
    <lineage>
        <taxon>Bacteria</taxon>
        <taxon>Pseudomonadati</taxon>
        <taxon>Bacteroidota</taxon>
        <taxon>Saprospiria</taxon>
        <taxon>Saprospirales</taxon>
        <taxon>Lewinellaceae</taxon>
        <taxon>Neolewinella</taxon>
    </lineage>
</organism>
<reference evidence="2 3" key="1">
    <citation type="submission" date="2020-03" db="EMBL/GenBank/DDBJ databases">
        <title>Genomic Encyclopedia of Type Strains, Phase IV (KMG-IV): sequencing the most valuable type-strain genomes for metagenomic binning, comparative biology and taxonomic classification.</title>
        <authorList>
            <person name="Goeker M."/>
        </authorList>
    </citation>
    <scope>NUCLEOTIDE SEQUENCE [LARGE SCALE GENOMIC DNA]</scope>
    <source>
        <strain evidence="2 3">DSM 105096</strain>
    </source>
</reference>
<dbReference type="RefSeq" id="WP_168038922.1">
    <property type="nucleotide sequence ID" value="NZ_JAATJH010000005.1"/>
</dbReference>
<feature type="domain" description="Calcineurin-like phosphoesterase" evidence="1">
    <location>
        <begin position="4"/>
        <end position="99"/>
    </location>
</feature>
<comment type="caution">
    <text evidence="2">The sequence shown here is derived from an EMBL/GenBank/DDBJ whole genome shotgun (WGS) entry which is preliminary data.</text>
</comment>
<dbReference type="EMBL" id="JAATJH010000005">
    <property type="protein sequence ID" value="NJC27642.1"/>
    <property type="molecule type" value="Genomic_DNA"/>
</dbReference>
<dbReference type="InterPro" id="IPR050126">
    <property type="entry name" value="Ap4A_hydrolase"/>
</dbReference>
<sequence length="300" mass="34138">MQDLIGDIHGHATHLKALLAKLGYAHDGHAYRHPERTVVFLGDYIDRGPENPEVLRIVREMTEAGTAVALMGNHEFNALAFNTRLKTGGYLRPHLIKNIKQHAETLMQFQNRQAEYFKHIEWMKTLPLCYETEHFRAVHASWHQPSMDHLRHTLVNNRLTEAALLATADEFGPTNDAIEKVLKGLELPLPAGTSFLDKDGTERHHIRYRWWENPVGATYTQLGIHPDEGLREVLYAGPDSVHYGEAEKPVFFGHYWLKGVPEVIRGNICCLDFSVAKGGYLAGYRFDGEKKLVAENLVWV</sequence>
<dbReference type="PANTHER" id="PTHR42850">
    <property type="entry name" value="METALLOPHOSPHOESTERASE"/>
    <property type="match status" value="1"/>
</dbReference>
<evidence type="ECO:0000259" key="1">
    <source>
        <dbReference type="Pfam" id="PF00149"/>
    </source>
</evidence>
<dbReference type="Proteomes" id="UP000770785">
    <property type="component" value="Unassembled WGS sequence"/>
</dbReference>
<dbReference type="SUPFAM" id="SSF56300">
    <property type="entry name" value="Metallo-dependent phosphatases"/>
    <property type="match status" value="1"/>
</dbReference>